<feature type="compositionally biased region" description="Low complexity" evidence="24">
    <location>
        <begin position="989"/>
        <end position="1008"/>
    </location>
</feature>
<comment type="similarity">
    <text evidence="4">Belongs to the peptidase S10 family.</text>
</comment>
<keyword evidence="9" id="KW-0732">Signal</keyword>
<sequence>MAQEKTQADYFIHDLPGAPKPLLKMHAGHIEVDAEHNGNLFFWHYQNRHIADRQRTVLWLNGGPGCSSMDGAMMEIGPYRVREGGKLEYNNGSWDEFANLLFVDQPVGTGFSYVNTDSYLTELDQMAAHMVIFLEKWFALFPEYENDDLYIAGESYAGQHIPYIARAILDRNKKNQAKSPWPLKGLLIGNGWISPVDQYLSYIPFAYQNGLMRSGTDMAKRIEEQQRLCVQKLEAGGMDTVDTSDCEQIMVRILQETKDENADPMNQCLNMYDIRLRDDSSCGMNWPPDLAQVTPYLRRPDVVQALHINPDKKTGWQECNGAVSGHFRAKNSKPAVKFLPEVIEQVPILLFSGDKDLICNHVGTEAMIQNLQWNGGKGFEASPGVQNAKQDWMFEGEAAGTWQEARNLTYVVFYNSSHMVPFDYPRRTRDMLDRFMGVNIEAIGGAPADSLIDGEKGPLTSVGDHPNSTKAEEDKSKELKAAEWKAYTRSGEVALVVAVIVACLCGFLLCRSRRAKGAYKGDDSDEGRESLLTGMGLDNFRRKERRQDVEAADFDERELDEVPKKSGKGYGQIGSEKGWAPHNDSSFSLGADSDDDEAGSSDRGEQYNGGNVKNPFEERVVNGFTATEIATLQSRLNKQLGPEYISQRPGYGGGKVAYLEGNKAIALANEVFGFNGWSSSLGQVQIDYVDELQNGKVSLGLSIVVRITLKDGTYHEDIGYGSIENGKGKAASFEKAKKEAATDGLKRSLRTFGNVLGNCLYDKEYLKKVQAMKVKPIKFQEDNLYRHVDFAPPPKPEQQAMVKQEPQRTPVRPNQVLRTRTEQLNNESFGADFDDDADENLFDGVDVTEGHGDESSLSDTVSAPDTTGPRAIEAAKSSGVSSARTSPTRNTAPPRHPNVRPVQAGRGQPPAQQQQPNVGPGRPPPHIQNGKQPQTPVQQQPRPVQNGGRIPPPVMESGGAAKPTGQPPQNQQHATNNPALRPTPPQAQQPPNQQRPGPQAQSTTTPATNAPPPNRPPVGFVTSRAAELLQSADANSFSKLPSFNPNAESPIPKEQRTPGVDHASSRPIKRDAVNAPPPPQPPPQRPGVSTTGSFNRPNIVNPHLDANRRIGAPSYAMSPSANRGAYKPPTFANANANATNGAGVKRERAALQDVSNVNAGANAATEGPDPKKQRVEANAANGVENTSVVNP</sequence>
<dbReference type="InterPro" id="IPR041247">
    <property type="entry name" value="Rad52_fam"/>
</dbReference>
<feature type="region of interest" description="Disordered" evidence="24">
    <location>
        <begin position="449"/>
        <end position="476"/>
    </location>
</feature>
<evidence type="ECO:0000256" key="9">
    <source>
        <dbReference type="ARBA" id="ARBA00022729"/>
    </source>
</evidence>
<dbReference type="PANTHER" id="PTHR12132:SF1">
    <property type="entry name" value="DNA REPAIR PROTEIN RAD52 HOMOLOG"/>
    <property type="match status" value="1"/>
</dbReference>
<dbReference type="GO" id="GO:0005794">
    <property type="term" value="C:Golgi apparatus"/>
    <property type="evidence" value="ECO:0007669"/>
    <property type="project" value="UniProtKB-SubCell"/>
</dbReference>
<comment type="subcellular location">
    <subcellularLocation>
        <location evidence="2">Golgi apparatus</location>
        <location evidence="2">trans-Golgi network membrane</location>
        <topology evidence="2">Single-pass type I membrane protein</topology>
    </subcellularLocation>
</comment>
<dbReference type="KEGG" id="pte:PTT_00914"/>
<dbReference type="FunFam" id="3.30.390.80:FF:000001">
    <property type="entry name" value="DNA repair protein RAD52 homolog"/>
    <property type="match status" value="1"/>
</dbReference>
<evidence type="ECO:0000256" key="20">
    <source>
        <dbReference type="ARBA" id="ARBA00040403"/>
    </source>
</evidence>
<evidence type="ECO:0000256" key="1">
    <source>
        <dbReference type="ARBA" id="ARBA00001003"/>
    </source>
</evidence>
<feature type="compositionally biased region" description="Polar residues" evidence="24">
    <location>
        <begin position="967"/>
        <end position="977"/>
    </location>
</feature>
<evidence type="ECO:0000256" key="17">
    <source>
        <dbReference type="ARBA" id="ARBA00023204"/>
    </source>
</evidence>
<protein>
    <recommendedName>
        <fullName evidence="21">Pheromone-processing carboxypeptidase KEX1</fullName>
        <ecNumber evidence="19">3.4.16.6</ecNumber>
    </recommendedName>
    <alternativeName>
        <fullName evidence="22">Carboxypeptidase D</fullName>
    </alternativeName>
    <alternativeName>
        <fullName evidence="20">Pheromone-processing carboxypeptidase kex1</fullName>
    </alternativeName>
    <alternativeName>
        <fullName evidence="23">RAD52 homolog</fullName>
    </alternativeName>
</protein>
<evidence type="ECO:0000256" key="7">
    <source>
        <dbReference type="ARBA" id="ARBA00022692"/>
    </source>
</evidence>
<evidence type="ECO:0000256" key="10">
    <source>
        <dbReference type="ARBA" id="ARBA00022763"/>
    </source>
</evidence>
<dbReference type="InterPro" id="IPR042525">
    <property type="entry name" value="Rad52_Rad59_Rad22_sf"/>
</dbReference>
<keyword evidence="6" id="KW-0645">Protease</keyword>
<reference evidence="25 26" key="1">
    <citation type="journal article" date="2010" name="Genome Biol.">
        <title>A first genome assembly of the barley fungal pathogen Pyrenophora teres f. teres.</title>
        <authorList>
            <person name="Ellwood S.R."/>
            <person name="Liu Z."/>
            <person name="Syme R.A."/>
            <person name="Lai Z."/>
            <person name="Hane J.K."/>
            <person name="Keiper F."/>
            <person name="Moffat C.S."/>
            <person name="Oliver R.P."/>
            <person name="Friesen T.L."/>
        </authorList>
    </citation>
    <scope>NUCLEOTIDE SEQUENCE [LARGE SCALE GENOMIC DNA]</scope>
    <source>
        <strain evidence="25 26">0-1</strain>
    </source>
</reference>
<comment type="catalytic activity">
    <reaction evidence="1">
        <text>Preferential release of a C-terminal arginine or lysine residue.</text>
        <dbReference type="EC" id="3.4.16.6"/>
    </reaction>
</comment>
<keyword evidence="13" id="KW-0333">Golgi apparatus</keyword>
<feature type="compositionally biased region" description="Pro residues" evidence="24">
    <location>
        <begin position="1075"/>
        <end position="1085"/>
    </location>
</feature>
<comment type="similarity">
    <text evidence="3">Belongs to the RAD52 family.</text>
</comment>
<organism evidence="26">
    <name type="scientific">Pyrenophora teres f. teres (strain 0-1)</name>
    <name type="common">Barley net blotch fungus</name>
    <name type="synonym">Drechslera teres f. teres</name>
    <dbReference type="NCBI Taxonomy" id="861557"/>
    <lineage>
        <taxon>Eukaryota</taxon>
        <taxon>Fungi</taxon>
        <taxon>Dikarya</taxon>
        <taxon>Ascomycota</taxon>
        <taxon>Pezizomycotina</taxon>
        <taxon>Dothideomycetes</taxon>
        <taxon>Pleosporomycetidae</taxon>
        <taxon>Pleosporales</taxon>
        <taxon>Pleosporineae</taxon>
        <taxon>Pleosporaceae</taxon>
        <taxon>Pyrenophora</taxon>
    </lineage>
</organism>
<keyword evidence="15" id="KW-0233">DNA recombination</keyword>
<keyword evidence="14" id="KW-0472">Membrane</keyword>
<feature type="compositionally biased region" description="Low complexity" evidence="24">
    <location>
        <begin position="932"/>
        <end position="945"/>
    </location>
</feature>
<dbReference type="EC" id="3.4.16.6" evidence="19"/>
<dbReference type="eggNOG" id="KOG1282">
    <property type="taxonomic scope" value="Eukaryota"/>
</dbReference>
<dbReference type="GO" id="GO:0006508">
    <property type="term" value="P:proteolysis"/>
    <property type="evidence" value="ECO:0007669"/>
    <property type="project" value="UniProtKB-KW"/>
</dbReference>
<evidence type="ECO:0000256" key="6">
    <source>
        <dbReference type="ARBA" id="ARBA00022670"/>
    </source>
</evidence>
<dbReference type="InterPro" id="IPR018202">
    <property type="entry name" value="Ser_caboxypep_ser_AS"/>
</dbReference>
<keyword evidence="8" id="KW-0053">Apoptosis</keyword>
<keyword evidence="16" id="KW-0325">Glycoprotein</keyword>
<dbReference type="Pfam" id="PF04098">
    <property type="entry name" value="Rad52_Rad22"/>
    <property type="match status" value="1"/>
</dbReference>
<dbReference type="PROSITE" id="PS00131">
    <property type="entry name" value="CARBOXYPEPT_SER_SER"/>
    <property type="match status" value="1"/>
</dbReference>
<feature type="compositionally biased region" description="Low complexity" evidence="24">
    <location>
        <begin position="1132"/>
        <end position="1143"/>
    </location>
</feature>
<evidence type="ECO:0000256" key="18">
    <source>
        <dbReference type="ARBA" id="ARBA00037042"/>
    </source>
</evidence>
<proteinExistence type="inferred from homology"/>
<feature type="compositionally biased region" description="Acidic residues" evidence="24">
    <location>
        <begin position="832"/>
        <end position="841"/>
    </location>
</feature>
<dbReference type="EMBL" id="GL531905">
    <property type="protein sequence ID" value="EFQ96478.1"/>
    <property type="molecule type" value="Genomic_DNA"/>
</dbReference>
<dbReference type="Gene3D" id="3.40.50.1820">
    <property type="entry name" value="alpha/beta hydrolase"/>
    <property type="match status" value="1"/>
</dbReference>
<dbReference type="AlphaFoldDB" id="E3RCS0"/>
<dbReference type="GO" id="GO:0006312">
    <property type="term" value="P:mitotic recombination"/>
    <property type="evidence" value="ECO:0007669"/>
    <property type="project" value="TreeGrafter"/>
</dbReference>
<dbReference type="Proteomes" id="UP000001067">
    <property type="component" value="Unassembled WGS sequence"/>
</dbReference>
<dbReference type="InterPro" id="IPR029058">
    <property type="entry name" value="AB_hydrolase_fold"/>
</dbReference>
<dbReference type="GO" id="GO:0003697">
    <property type="term" value="F:single-stranded DNA binding"/>
    <property type="evidence" value="ECO:0007669"/>
    <property type="project" value="UniProtKB-ARBA"/>
</dbReference>
<keyword evidence="10" id="KW-0227">DNA damage</keyword>
<evidence type="ECO:0000256" key="12">
    <source>
        <dbReference type="ARBA" id="ARBA00022989"/>
    </source>
</evidence>
<accession>E3RCS0</accession>
<evidence type="ECO:0000256" key="13">
    <source>
        <dbReference type="ARBA" id="ARBA00023034"/>
    </source>
</evidence>
<keyword evidence="7" id="KW-0812">Transmembrane</keyword>
<dbReference type="OrthoDB" id="443318at2759"/>
<evidence type="ECO:0000256" key="24">
    <source>
        <dbReference type="SAM" id="MobiDB-lite"/>
    </source>
</evidence>
<evidence type="ECO:0000256" key="2">
    <source>
        <dbReference type="ARBA" id="ARBA00004393"/>
    </source>
</evidence>
<evidence type="ECO:0000256" key="14">
    <source>
        <dbReference type="ARBA" id="ARBA00023136"/>
    </source>
</evidence>
<name>E3RCS0_PYRTT</name>
<gene>
    <name evidence="25" type="ORF">PTT_00914</name>
</gene>
<evidence type="ECO:0000313" key="26">
    <source>
        <dbReference type="Proteomes" id="UP000001067"/>
    </source>
</evidence>
<evidence type="ECO:0000256" key="4">
    <source>
        <dbReference type="ARBA" id="ARBA00009431"/>
    </source>
</evidence>
<dbReference type="InterPro" id="IPR007232">
    <property type="entry name" value="Rad52_Rad59_Rad22"/>
</dbReference>
<keyword evidence="26" id="KW-1185">Reference proteome</keyword>
<comment type="function">
    <text evidence="18">Protease with a carboxypeptidase B-like function involved in the C-terminal processing of the lysine and arginine residues from protein precursors. Promotes cell fusion and is involved in the programmed cell death.</text>
</comment>
<dbReference type="GO" id="GO:0000730">
    <property type="term" value="P:DNA recombinase assembly"/>
    <property type="evidence" value="ECO:0007669"/>
    <property type="project" value="InterPro"/>
</dbReference>
<dbReference type="GO" id="GO:0004185">
    <property type="term" value="F:serine-type carboxypeptidase activity"/>
    <property type="evidence" value="ECO:0007669"/>
    <property type="project" value="UniProtKB-EC"/>
</dbReference>
<evidence type="ECO:0000256" key="19">
    <source>
        <dbReference type="ARBA" id="ARBA00038895"/>
    </source>
</evidence>
<evidence type="ECO:0000256" key="11">
    <source>
        <dbReference type="ARBA" id="ARBA00022801"/>
    </source>
</evidence>
<feature type="compositionally biased region" description="Polar residues" evidence="24">
    <location>
        <begin position="816"/>
        <end position="828"/>
    </location>
</feature>
<keyword evidence="11" id="KW-0378">Hydrolase</keyword>
<keyword evidence="5" id="KW-0121">Carboxypeptidase</keyword>
<feature type="compositionally biased region" description="Polar residues" evidence="24">
    <location>
        <begin position="855"/>
        <end position="865"/>
    </location>
</feature>
<dbReference type="Gene3D" id="3.30.390.80">
    <property type="entry name" value="DNA repair protein Rad52/59/22"/>
    <property type="match status" value="1"/>
</dbReference>
<dbReference type="SUPFAM" id="SSF54768">
    <property type="entry name" value="dsRNA-binding domain-like"/>
    <property type="match status" value="1"/>
</dbReference>
<dbReference type="FunFam" id="3.40.50.1820:FF:000121">
    <property type="entry name" value="Carboxypeptidase D"/>
    <property type="match status" value="1"/>
</dbReference>
<feature type="compositionally biased region" description="Polar residues" evidence="24">
    <location>
        <begin position="878"/>
        <end position="891"/>
    </location>
</feature>
<dbReference type="SUPFAM" id="SSF53474">
    <property type="entry name" value="alpha/beta-Hydrolases"/>
    <property type="match status" value="1"/>
</dbReference>
<dbReference type="GO" id="GO:0045002">
    <property type="term" value="P:double-strand break repair via single-strand annealing"/>
    <property type="evidence" value="ECO:0007669"/>
    <property type="project" value="InterPro"/>
</dbReference>
<evidence type="ECO:0000256" key="3">
    <source>
        <dbReference type="ARBA" id="ARBA00006638"/>
    </source>
</evidence>
<keyword evidence="12" id="KW-1133">Transmembrane helix</keyword>
<evidence type="ECO:0000256" key="8">
    <source>
        <dbReference type="ARBA" id="ARBA00022703"/>
    </source>
</evidence>
<feature type="compositionally biased region" description="Low complexity" evidence="24">
    <location>
        <begin position="901"/>
        <end position="920"/>
    </location>
</feature>
<dbReference type="GO" id="GO:0005634">
    <property type="term" value="C:nucleus"/>
    <property type="evidence" value="ECO:0007669"/>
    <property type="project" value="InterPro"/>
</dbReference>
<feature type="region of interest" description="Disordered" evidence="24">
    <location>
        <begin position="552"/>
        <end position="614"/>
    </location>
</feature>
<dbReference type="HOGENOM" id="CLU_271831_0_0_1"/>
<evidence type="ECO:0000313" key="25">
    <source>
        <dbReference type="EMBL" id="EFQ96478.1"/>
    </source>
</evidence>
<dbReference type="GO" id="GO:0006915">
    <property type="term" value="P:apoptotic process"/>
    <property type="evidence" value="ECO:0007669"/>
    <property type="project" value="UniProtKB-KW"/>
</dbReference>
<evidence type="ECO:0000256" key="16">
    <source>
        <dbReference type="ARBA" id="ARBA00023180"/>
    </source>
</evidence>
<dbReference type="PRINTS" id="PR00724">
    <property type="entry name" value="CRBOXYPTASEC"/>
</dbReference>
<keyword evidence="17" id="KW-0234">DNA repair</keyword>
<dbReference type="PANTHER" id="PTHR12132">
    <property type="entry name" value="DNA REPAIR AND RECOMBINATION PROTEIN RAD52, RAD59"/>
    <property type="match status" value="1"/>
</dbReference>
<feature type="region of interest" description="Disordered" evidence="24">
    <location>
        <begin position="794"/>
        <end position="1191"/>
    </location>
</feature>
<evidence type="ECO:0000256" key="22">
    <source>
        <dbReference type="ARBA" id="ARBA00042717"/>
    </source>
</evidence>
<evidence type="ECO:0000256" key="23">
    <source>
        <dbReference type="ARBA" id="ARBA00077224"/>
    </source>
</evidence>
<dbReference type="Pfam" id="PF00450">
    <property type="entry name" value="Peptidase_S10"/>
    <property type="match status" value="1"/>
</dbReference>
<dbReference type="NCBIfam" id="TIGR00607">
    <property type="entry name" value="rad52"/>
    <property type="match status" value="1"/>
</dbReference>
<dbReference type="STRING" id="861557.E3RCS0"/>
<dbReference type="eggNOG" id="KOG4141">
    <property type="taxonomic scope" value="Eukaryota"/>
</dbReference>
<evidence type="ECO:0000256" key="5">
    <source>
        <dbReference type="ARBA" id="ARBA00022645"/>
    </source>
</evidence>
<dbReference type="InterPro" id="IPR004585">
    <property type="entry name" value="DNA_recomb/repair_Rad52"/>
</dbReference>
<feature type="compositionally biased region" description="Polar residues" evidence="24">
    <location>
        <begin position="1087"/>
        <end position="1098"/>
    </location>
</feature>
<dbReference type="InterPro" id="IPR001563">
    <property type="entry name" value="Peptidase_S10"/>
</dbReference>
<evidence type="ECO:0000256" key="21">
    <source>
        <dbReference type="ARBA" id="ARBA00040628"/>
    </source>
</evidence>
<evidence type="ECO:0000256" key="15">
    <source>
        <dbReference type="ARBA" id="ARBA00023172"/>
    </source>
</evidence>
<feature type="compositionally biased region" description="Polar residues" evidence="24">
    <location>
        <begin position="1032"/>
        <end position="1047"/>
    </location>
</feature>